<sequence>MKQLLMTSFLLILIAAGCSNANSESNENKEQQETEQEQTTSSSEQPEVNESHEANETKKDENTYKIADKVEQLKSKDEQSTKHEFTFEYTLSDEEQLQLSKEQISINTAEGLAELLDTEQITSVEQKDGNWVVKGSISFEAQDMNQLEVISNFQPFVTGLEVQQNGEKLTFMKF</sequence>
<dbReference type="EMBL" id="JBHLTP010000011">
    <property type="protein sequence ID" value="MFC0524393.1"/>
    <property type="molecule type" value="Genomic_DNA"/>
</dbReference>
<evidence type="ECO:0008006" key="5">
    <source>
        <dbReference type="Google" id="ProtNLM"/>
    </source>
</evidence>
<evidence type="ECO:0000256" key="2">
    <source>
        <dbReference type="SAM" id="SignalP"/>
    </source>
</evidence>
<dbReference type="PROSITE" id="PS51257">
    <property type="entry name" value="PROKAR_LIPOPROTEIN"/>
    <property type="match status" value="1"/>
</dbReference>
<protein>
    <recommendedName>
        <fullName evidence="5">Lipoprotein</fullName>
    </recommendedName>
</protein>
<evidence type="ECO:0000313" key="4">
    <source>
        <dbReference type="Proteomes" id="UP001589836"/>
    </source>
</evidence>
<comment type="caution">
    <text evidence="3">The sequence shown here is derived from an EMBL/GenBank/DDBJ whole genome shotgun (WGS) entry which is preliminary data.</text>
</comment>
<feature type="signal peptide" evidence="2">
    <location>
        <begin position="1"/>
        <end position="21"/>
    </location>
</feature>
<keyword evidence="4" id="KW-1185">Reference proteome</keyword>
<feature type="chain" id="PRO_5046790880" description="Lipoprotein" evidence="2">
    <location>
        <begin position="22"/>
        <end position="174"/>
    </location>
</feature>
<dbReference type="Proteomes" id="UP001589836">
    <property type="component" value="Unassembled WGS sequence"/>
</dbReference>
<feature type="compositionally biased region" description="Basic and acidic residues" evidence="1">
    <location>
        <begin position="49"/>
        <end position="80"/>
    </location>
</feature>
<gene>
    <name evidence="3" type="ORF">ACFFGV_12535</name>
</gene>
<name>A0ABV6LPQ0_9BACI</name>
<organism evidence="3 4">
    <name type="scientific">Pontibacillus salicampi</name>
    <dbReference type="NCBI Taxonomy" id="1449801"/>
    <lineage>
        <taxon>Bacteria</taxon>
        <taxon>Bacillati</taxon>
        <taxon>Bacillota</taxon>
        <taxon>Bacilli</taxon>
        <taxon>Bacillales</taxon>
        <taxon>Bacillaceae</taxon>
        <taxon>Pontibacillus</taxon>
    </lineage>
</organism>
<dbReference type="RefSeq" id="WP_377348327.1">
    <property type="nucleotide sequence ID" value="NZ_JBHLTP010000011.1"/>
</dbReference>
<accession>A0ABV6LPQ0</accession>
<evidence type="ECO:0000313" key="3">
    <source>
        <dbReference type="EMBL" id="MFC0524393.1"/>
    </source>
</evidence>
<feature type="region of interest" description="Disordered" evidence="1">
    <location>
        <begin position="21"/>
        <end position="80"/>
    </location>
</feature>
<keyword evidence="2" id="KW-0732">Signal</keyword>
<evidence type="ECO:0000256" key="1">
    <source>
        <dbReference type="SAM" id="MobiDB-lite"/>
    </source>
</evidence>
<reference evidence="3 4" key="1">
    <citation type="submission" date="2024-09" db="EMBL/GenBank/DDBJ databases">
        <authorList>
            <person name="Sun Q."/>
            <person name="Mori K."/>
        </authorList>
    </citation>
    <scope>NUCLEOTIDE SEQUENCE [LARGE SCALE GENOMIC DNA]</scope>
    <source>
        <strain evidence="3 4">NCAIM B.02529</strain>
    </source>
</reference>
<proteinExistence type="predicted"/>